<gene>
    <name evidence="5" type="ORF">A3SI_19256</name>
</gene>
<protein>
    <submittedName>
        <fullName evidence="5">CopY family transcriptional repressor</fullName>
    </submittedName>
</protein>
<dbReference type="GO" id="GO:0045892">
    <property type="term" value="P:negative regulation of DNA-templated transcription"/>
    <property type="evidence" value="ECO:0007669"/>
    <property type="project" value="InterPro"/>
</dbReference>
<dbReference type="OrthoDB" id="1098508at2"/>
<evidence type="ECO:0000256" key="4">
    <source>
        <dbReference type="ARBA" id="ARBA00023163"/>
    </source>
</evidence>
<organism evidence="5 6">
    <name type="scientific">Nitritalea halalkaliphila LW7</name>
    <dbReference type="NCBI Taxonomy" id="1189621"/>
    <lineage>
        <taxon>Bacteria</taxon>
        <taxon>Pseudomonadati</taxon>
        <taxon>Bacteroidota</taxon>
        <taxon>Cytophagia</taxon>
        <taxon>Cytophagales</taxon>
        <taxon>Cyclobacteriaceae</taxon>
        <taxon>Nitritalea</taxon>
    </lineage>
</organism>
<dbReference type="InterPro" id="IPR005650">
    <property type="entry name" value="BlaI_family"/>
</dbReference>
<dbReference type="InterPro" id="IPR036388">
    <property type="entry name" value="WH-like_DNA-bd_sf"/>
</dbReference>
<keyword evidence="4" id="KW-0804">Transcription</keyword>
<comment type="similarity">
    <text evidence="1">Belongs to the BlaI transcriptional regulatory family.</text>
</comment>
<evidence type="ECO:0000256" key="1">
    <source>
        <dbReference type="ARBA" id="ARBA00011046"/>
    </source>
</evidence>
<accession>I5BTE9</accession>
<evidence type="ECO:0000313" key="6">
    <source>
        <dbReference type="Proteomes" id="UP000005551"/>
    </source>
</evidence>
<reference evidence="5 6" key="1">
    <citation type="submission" date="2012-05" db="EMBL/GenBank/DDBJ databases">
        <title>Genome sequence of Nitritalea halalkaliphila LW7.</title>
        <authorList>
            <person name="Jangir P.K."/>
            <person name="Singh A."/>
            <person name="Shivaji S."/>
            <person name="Sharma R."/>
        </authorList>
    </citation>
    <scope>NUCLEOTIDE SEQUENCE [LARGE SCALE GENOMIC DNA]</scope>
    <source>
        <strain evidence="5 6">LW7</strain>
    </source>
</reference>
<sequence>MPKETLTQQEEAIMQCVWEREECTVRDVLNALPEPKPPYTTLASIMKVIENKGFLHHKLFGNVKVYRPAISLDQYKKRSLKSLLKNYFGGSMEEVLSYMLKDEQVRPQELEELRELIAKHENNKKDGTAS</sequence>
<dbReference type="AlphaFoldDB" id="I5BTE9"/>
<keyword evidence="3" id="KW-0238">DNA-binding</keyword>
<dbReference type="STRING" id="1189621.A3SI_19256"/>
<dbReference type="EMBL" id="AJYA01000074">
    <property type="protein sequence ID" value="EIM72851.1"/>
    <property type="molecule type" value="Genomic_DNA"/>
</dbReference>
<dbReference type="PIRSF" id="PIRSF019455">
    <property type="entry name" value="CopR_AtkY"/>
    <property type="match status" value="1"/>
</dbReference>
<dbReference type="Pfam" id="PF03965">
    <property type="entry name" value="Penicillinase_R"/>
    <property type="match status" value="1"/>
</dbReference>
<evidence type="ECO:0000256" key="3">
    <source>
        <dbReference type="ARBA" id="ARBA00023125"/>
    </source>
</evidence>
<dbReference type="Gene3D" id="1.10.4040.10">
    <property type="entry name" value="Penicillinase repressor domain"/>
    <property type="match status" value="1"/>
</dbReference>
<dbReference type="Gene3D" id="1.10.10.10">
    <property type="entry name" value="Winged helix-like DNA-binding domain superfamily/Winged helix DNA-binding domain"/>
    <property type="match status" value="1"/>
</dbReference>
<comment type="caution">
    <text evidence="5">The sequence shown here is derived from an EMBL/GenBank/DDBJ whole genome shotgun (WGS) entry which is preliminary data.</text>
</comment>
<dbReference type="RefSeq" id="WP_009057451.1">
    <property type="nucleotide sequence ID" value="NZ_AJYA01000074.1"/>
</dbReference>
<proteinExistence type="inferred from homology"/>
<name>I5BTE9_9BACT</name>
<evidence type="ECO:0000256" key="2">
    <source>
        <dbReference type="ARBA" id="ARBA00023015"/>
    </source>
</evidence>
<evidence type="ECO:0000313" key="5">
    <source>
        <dbReference type="EMBL" id="EIM72851.1"/>
    </source>
</evidence>
<dbReference type="SUPFAM" id="SSF46785">
    <property type="entry name" value="Winged helix' DNA-binding domain"/>
    <property type="match status" value="1"/>
</dbReference>
<dbReference type="GO" id="GO:0003677">
    <property type="term" value="F:DNA binding"/>
    <property type="evidence" value="ECO:0007669"/>
    <property type="project" value="UniProtKB-KW"/>
</dbReference>
<dbReference type="Proteomes" id="UP000005551">
    <property type="component" value="Unassembled WGS sequence"/>
</dbReference>
<dbReference type="InterPro" id="IPR036390">
    <property type="entry name" value="WH_DNA-bd_sf"/>
</dbReference>
<keyword evidence="2" id="KW-0805">Transcription regulation</keyword>
<keyword evidence="6" id="KW-1185">Reference proteome</keyword>